<dbReference type="AlphaFoldDB" id="A0A4V5PK98"/>
<reference evidence="1 2" key="1">
    <citation type="submission" date="2019-04" db="EMBL/GenBank/DDBJ databases">
        <authorList>
            <person name="Li Y."/>
            <person name="Wang J."/>
        </authorList>
    </citation>
    <scope>NUCLEOTIDE SEQUENCE [LARGE SCALE GENOMIC DNA]</scope>
    <source>
        <strain evidence="1 2">DSM 14668</strain>
    </source>
</reference>
<dbReference type="EMBL" id="SSMQ01000105">
    <property type="protein sequence ID" value="TKC94675.1"/>
    <property type="molecule type" value="Genomic_DNA"/>
</dbReference>
<evidence type="ECO:0000313" key="2">
    <source>
        <dbReference type="Proteomes" id="UP000309215"/>
    </source>
</evidence>
<organism evidence="1 2">
    <name type="scientific">Polyangium fumosum</name>
    <dbReference type="NCBI Taxonomy" id="889272"/>
    <lineage>
        <taxon>Bacteria</taxon>
        <taxon>Pseudomonadati</taxon>
        <taxon>Myxococcota</taxon>
        <taxon>Polyangia</taxon>
        <taxon>Polyangiales</taxon>
        <taxon>Polyangiaceae</taxon>
        <taxon>Polyangium</taxon>
    </lineage>
</organism>
<dbReference type="OrthoDB" id="5718608at2"/>
<protein>
    <submittedName>
        <fullName evidence="1">Uncharacterized protein</fullName>
    </submittedName>
</protein>
<gene>
    <name evidence="1" type="ORF">E8A74_47875</name>
</gene>
<comment type="caution">
    <text evidence="1">The sequence shown here is derived from an EMBL/GenBank/DDBJ whole genome shotgun (WGS) entry which is preliminary data.</text>
</comment>
<evidence type="ECO:0000313" key="1">
    <source>
        <dbReference type="EMBL" id="TKC94675.1"/>
    </source>
</evidence>
<proteinExistence type="predicted"/>
<sequence>MPTLVDLIKGESQRSDKDKIFGPDFQTPADWSKYLEDQFGDGSEPVSALLRSAVDRDGFQALYVACWIYQPLEKGSFMIELDSPGQVRQGYDTLPDRWSSHLGERGKSAGAGFLFLKGYSELLVQIESLGSASSALFLKCEGHAAISVKHMLSFFTKKITGAGNTASKSLQAQGKDPESVVEPRAAENYSKAYEKLLKAVGLKPKDTMNTVPNVASAMWKYLAARESHTLTAYSTGGGPRDASAVANLRGVKLAECLDKLRGAATNDLGPKDKLRVAVLGAKNDLDTIQANLKTDPAGTQRVFAEVKVTPRQLDERLRDFRAALARG</sequence>
<accession>A0A4V5PK98</accession>
<dbReference type="RefSeq" id="WP_136935890.1">
    <property type="nucleotide sequence ID" value="NZ_SSMQ01000105.1"/>
</dbReference>
<dbReference type="Proteomes" id="UP000309215">
    <property type="component" value="Unassembled WGS sequence"/>
</dbReference>
<name>A0A4V5PK98_9BACT</name>
<keyword evidence="2" id="KW-1185">Reference proteome</keyword>